<comment type="caution">
    <text evidence="4">The sequence shown here is derived from an EMBL/GenBank/DDBJ whole genome shotgun (WGS) entry which is preliminary data.</text>
</comment>
<dbReference type="Gene3D" id="3.30.70.2390">
    <property type="match status" value="1"/>
</dbReference>
<dbReference type="AlphaFoldDB" id="A0A2A9E6A5"/>
<accession>A0A2A9E6A5</accession>
<evidence type="ECO:0000313" key="5">
    <source>
        <dbReference type="Proteomes" id="UP000225548"/>
    </source>
</evidence>
<name>A0A2A9E6A5_9MICO</name>
<dbReference type="EMBL" id="PDJG01000001">
    <property type="protein sequence ID" value="PFG34363.1"/>
    <property type="molecule type" value="Genomic_DNA"/>
</dbReference>
<evidence type="ECO:0000313" key="4">
    <source>
        <dbReference type="EMBL" id="PFG34363.1"/>
    </source>
</evidence>
<sequence>MIFGVLIASLAVTGLTAVAVYTDTIDLPFDRGFSAKEVKQDVVLAQPCIPEGTLPVPYDTIPVNVLNATSQGGLAASASSSLADRGFTVASTGNTEVVVEGIRISFGLSGLASAYTVAAHFEDADLYYDAREDASVDVLLGSSFETVKAPEAVTLDPTVPMISREGCVAINEITPQALPLVASTEEPAEDAPADEAPAEEVPAG</sequence>
<keyword evidence="5" id="KW-1185">Reference proteome</keyword>
<feature type="chain" id="PRO_5039060387" evidence="2">
    <location>
        <begin position="20"/>
        <end position="204"/>
    </location>
</feature>
<dbReference type="Pfam" id="PF13399">
    <property type="entry name" value="LytR_C"/>
    <property type="match status" value="1"/>
</dbReference>
<proteinExistence type="predicted"/>
<evidence type="ECO:0000256" key="1">
    <source>
        <dbReference type="SAM" id="MobiDB-lite"/>
    </source>
</evidence>
<keyword evidence="2" id="KW-0732">Signal</keyword>
<dbReference type="InterPro" id="IPR027381">
    <property type="entry name" value="LytR/CpsA/Psr_C"/>
</dbReference>
<evidence type="ECO:0000256" key="2">
    <source>
        <dbReference type="SAM" id="SignalP"/>
    </source>
</evidence>
<reference evidence="4 5" key="1">
    <citation type="submission" date="2017-10" db="EMBL/GenBank/DDBJ databases">
        <title>Sequencing the genomes of 1000 actinobacteria strains.</title>
        <authorList>
            <person name="Klenk H.-P."/>
        </authorList>
    </citation>
    <scope>NUCLEOTIDE SEQUENCE [LARGE SCALE GENOMIC DNA]</scope>
    <source>
        <strain evidence="4 5">DSM 18966</strain>
    </source>
</reference>
<feature type="signal peptide" evidence="2">
    <location>
        <begin position="1"/>
        <end position="19"/>
    </location>
</feature>
<feature type="domain" description="LytR/CpsA/Psr regulator C-terminal" evidence="3">
    <location>
        <begin position="61"/>
        <end position="144"/>
    </location>
</feature>
<organism evidence="4 5">
    <name type="scientific">Sanguibacter antarcticus</name>
    <dbReference type="NCBI Taxonomy" id="372484"/>
    <lineage>
        <taxon>Bacteria</taxon>
        <taxon>Bacillati</taxon>
        <taxon>Actinomycetota</taxon>
        <taxon>Actinomycetes</taxon>
        <taxon>Micrococcales</taxon>
        <taxon>Sanguibacteraceae</taxon>
        <taxon>Sanguibacter</taxon>
    </lineage>
</organism>
<gene>
    <name evidence="4" type="ORF">ATL42_2272</name>
</gene>
<evidence type="ECO:0000259" key="3">
    <source>
        <dbReference type="Pfam" id="PF13399"/>
    </source>
</evidence>
<protein>
    <submittedName>
        <fullName evidence="4">LytR cell envelope-related transcriptional attenuator</fullName>
    </submittedName>
</protein>
<dbReference type="Proteomes" id="UP000225548">
    <property type="component" value="Unassembled WGS sequence"/>
</dbReference>
<feature type="compositionally biased region" description="Acidic residues" evidence="1">
    <location>
        <begin position="186"/>
        <end position="198"/>
    </location>
</feature>
<feature type="region of interest" description="Disordered" evidence="1">
    <location>
        <begin position="183"/>
        <end position="204"/>
    </location>
</feature>